<keyword evidence="2" id="KW-1185">Reference proteome</keyword>
<evidence type="ECO:0000313" key="1">
    <source>
        <dbReference type="EMBL" id="GKX68222.1"/>
    </source>
</evidence>
<evidence type="ECO:0000313" key="2">
    <source>
        <dbReference type="Proteomes" id="UP001058074"/>
    </source>
</evidence>
<protein>
    <submittedName>
        <fullName evidence="1">Uncharacterized protein</fullName>
    </submittedName>
</protein>
<organism evidence="1 2">
    <name type="scientific">Inconstantimicrobium mannanitabidum</name>
    <dbReference type="NCBI Taxonomy" id="1604901"/>
    <lineage>
        <taxon>Bacteria</taxon>
        <taxon>Bacillati</taxon>
        <taxon>Bacillota</taxon>
        <taxon>Clostridia</taxon>
        <taxon>Eubacteriales</taxon>
        <taxon>Clostridiaceae</taxon>
        <taxon>Inconstantimicrobium</taxon>
    </lineage>
</organism>
<dbReference type="EMBL" id="BROD01000001">
    <property type="protein sequence ID" value="GKX68222.1"/>
    <property type="molecule type" value="Genomic_DNA"/>
</dbReference>
<dbReference type="Proteomes" id="UP001058074">
    <property type="component" value="Unassembled WGS sequence"/>
</dbReference>
<gene>
    <name evidence="1" type="ORF">rsdtw13_34800</name>
</gene>
<proteinExistence type="predicted"/>
<name>A0ACB5RGK8_9CLOT</name>
<sequence>MEDFKSICITYFIMLGLTFLLKYTNIYKFSWLSFPLISLLVIVLMIILFIKLNVNLKSALIFFAIILLLMMIIAIDSNSLFGKYSNYGLYIPPLVFPFELLAGIIILTLPFQGILILVKQYNLLNYSCIMFPTYIIIIALMAVSAMKLFKRKK</sequence>
<accession>A0ACB5RGK8</accession>
<reference evidence="1" key="1">
    <citation type="journal article" date="2025" name="Int. J. Syst. Evol. Microbiol.">
        <title>Inconstantimicrobium mannanitabidum sp. nov., a novel member of the family Clostridiaceae isolated from anoxic soil under the treatment of reductive soil disinfestation.</title>
        <authorList>
            <person name="Ueki A."/>
            <person name="Tonouchi A."/>
            <person name="Honma S."/>
            <person name="Kaku N."/>
            <person name="Ueki K."/>
        </authorList>
    </citation>
    <scope>NUCLEOTIDE SEQUENCE</scope>
    <source>
        <strain evidence="1">TW13</strain>
    </source>
</reference>
<comment type="caution">
    <text evidence="1">The sequence shown here is derived from an EMBL/GenBank/DDBJ whole genome shotgun (WGS) entry which is preliminary data.</text>
</comment>